<evidence type="ECO:0000256" key="1">
    <source>
        <dbReference type="SAM" id="MobiDB-lite"/>
    </source>
</evidence>
<dbReference type="EMBL" id="BAAAEX010000011">
    <property type="protein sequence ID" value="GAA0781163.1"/>
    <property type="molecule type" value="Genomic_DNA"/>
</dbReference>
<gene>
    <name evidence="2" type="ORF">GCM10009108_22180</name>
</gene>
<dbReference type="RefSeq" id="WP_343838600.1">
    <property type="nucleotide sequence ID" value="NZ_BAAAEX010000011.1"/>
</dbReference>
<keyword evidence="3" id="KW-1185">Reference proteome</keyword>
<evidence type="ECO:0008006" key="4">
    <source>
        <dbReference type="Google" id="ProtNLM"/>
    </source>
</evidence>
<sequence>MKTMNNAIGTLVMNNLVKKKVLAIAIGTVGMIPMWAAAQSHAEHTGHSSDISTATTSVKSSGMNHDMMNMPGMDHGSMNMSGMNHGSGDMSSMDHGSMNMPGMKHESGSEQTQEHGSMNMPMMPSDPAGSKSAMPGMDSQDDKQSSMPSGQSMGAMDHGSGEMDHGDMQMQGGSAPPDARDPDAYSEGYVRNEGKYALPPSEKLVMSDMHNFGSVSFDRLEYVRARGEEWAAYEGEAWYGSTYNRAVIKAEGEVARGKLQESETQLLWRHAVSTFWDTELGVRFDHAQGAPNREWLAFGVKGLAPYWFEVDATAYVGPSGRTALGLKAEYDILLTQKLYLQPSVEVNFYGKDDKHWGIGSGLSDGTAGLRLKYEVTRQFVPYVGVEWSSKFGKTADYARTEGDSKQETRFVAGLSFRF</sequence>
<accession>A0ABN1L0J3</accession>
<dbReference type="Proteomes" id="UP001500573">
    <property type="component" value="Unassembled WGS sequence"/>
</dbReference>
<protein>
    <recommendedName>
        <fullName evidence="4">Copper resistance protein B</fullName>
    </recommendedName>
</protein>
<name>A0ABN1L0J3_9BURK</name>
<feature type="region of interest" description="Disordered" evidence="1">
    <location>
        <begin position="102"/>
        <end position="185"/>
    </location>
</feature>
<dbReference type="InterPro" id="IPR007939">
    <property type="entry name" value="Cu-R_B_prcur"/>
</dbReference>
<proteinExistence type="predicted"/>
<reference evidence="2 3" key="1">
    <citation type="journal article" date="2019" name="Int. J. Syst. Evol. Microbiol.">
        <title>The Global Catalogue of Microorganisms (GCM) 10K type strain sequencing project: providing services to taxonomists for standard genome sequencing and annotation.</title>
        <authorList>
            <consortium name="The Broad Institute Genomics Platform"/>
            <consortium name="The Broad Institute Genome Sequencing Center for Infectious Disease"/>
            <person name="Wu L."/>
            <person name="Ma J."/>
        </authorList>
    </citation>
    <scope>NUCLEOTIDE SEQUENCE [LARGE SCALE GENOMIC DNA]</scope>
    <source>
        <strain evidence="2 3">JCM 15515</strain>
    </source>
</reference>
<comment type="caution">
    <text evidence="2">The sequence shown here is derived from an EMBL/GenBank/DDBJ whole genome shotgun (WGS) entry which is preliminary data.</text>
</comment>
<organism evidence="2 3">
    <name type="scientific">Castellaniella ginsengisoli</name>
    <dbReference type="NCBI Taxonomy" id="546114"/>
    <lineage>
        <taxon>Bacteria</taxon>
        <taxon>Pseudomonadati</taxon>
        <taxon>Pseudomonadota</taxon>
        <taxon>Betaproteobacteria</taxon>
        <taxon>Burkholderiales</taxon>
        <taxon>Alcaligenaceae</taxon>
        <taxon>Castellaniella</taxon>
    </lineage>
</organism>
<evidence type="ECO:0000313" key="3">
    <source>
        <dbReference type="Proteomes" id="UP001500573"/>
    </source>
</evidence>
<evidence type="ECO:0000313" key="2">
    <source>
        <dbReference type="EMBL" id="GAA0781163.1"/>
    </source>
</evidence>
<dbReference type="Pfam" id="PF05275">
    <property type="entry name" value="CopB"/>
    <property type="match status" value="1"/>
</dbReference>